<keyword evidence="1" id="KW-0378">Hydrolase</keyword>
<dbReference type="Proteomes" id="UP000529710">
    <property type="component" value="Unassembled WGS sequence"/>
</dbReference>
<keyword evidence="1" id="KW-0540">Nuclease</keyword>
<keyword evidence="2" id="KW-1185">Reference proteome</keyword>
<sequence>MEHDYGLDWIDQEALYEKTKHVFGSALKRKSEKKNPPDPFTLMAQAIIAGSSLENVLHFEVERKINKTLSNSVGLWHQHVLSLAPGWVDLGSNGGGIDLKMEPGVIEPRFGKPLVAEVKNRFNTIKASDEKEVWDTLDLAAKTHGAVAYIFQIVPKTSERYDQPWKVSGRPVKEHIRCCDGATAYDMVFKRENALKDLYEVFPLIMDDVVGDNVQIDHDIAEKMYSESIPE</sequence>
<evidence type="ECO:0000313" key="2">
    <source>
        <dbReference type="Proteomes" id="UP000529710"/>
    </source>
</evidence>
<protein>
    <submittedName>
        <fullName evidence="1">Eco47II family restriction endonuclease</fullName>
    </submittedName>
</protein>
<dbReference type="EMBL" id="JAAIIF010000002">
    <property type="protein sequence ID" value="NMM95382.1"/>
    <property type="molecule type" value="Genomic_DNA"/>
</dbReference>
<organism evidence="1 2">
    <name type="scientific">Bifidobacterium erythrocebi</name>
    <dbReference type="NCBI Taxonomy" id="2675325"/>
    <lineage>
        <taxon>Bacteria</taxon>
        <taxon>Bacillati</taxon>
        <taxon>Actinomycetota</taxon>
        <taxon>Actinomycetes</taxon>
        <taxon>Bifidobacteriales</taxon>
        <taxon>Bifidobacteriaceae</taxon>
        <taxon>Bifidobacterium</taxon>
    </lineage>
</organism>
<name>A0A7Y0ES20_9BIFI</name>
<reference evidence="1 2" key="1">
    <citation type="submission" date="2020-02" db="EMBL/GenBank/DDBJ databases">
        <title>Characterization of phylogenetic diversity of novel bifidobacterial species isolated in Czech ZOOs.</title>
        <authorList>
            <person name="Lugli G.A."/>
            <person name="Vera N.B."/>
            <person name="Ventura M."/>
        </authorList>
    </citation>
    <scope>NUCLEOTIDE SEQUENCE [LARGE SCALE GENOMIC DNA]</scope>
    <source>
        <strain evidence="1 2">DSM 109960</strain>
    </source>
</reference>
<proteinExistence type="predicted"/>
<dbReference type="GO" id="GO:0009307">
    <property type="term" value="P:DNA restriction-modification system"/>
    <property type="evidence" value="ECO:0007669"/>
    <property type="project" value="InterPro"/>
</dbReference>
<gene>
    <name evidence="1" type="ORF">G1C98_0118</name>
</gene>
<dbReference type="Pfam" id="PF09553">
    <property type="entry name" value="RE_Eco47II"/>
    <property type="match status" value="1"/>
</dbReference>
<dbReference type="InterPro" id="IPR019057">
    <property type="entry name" value="Restrct_endonuc_II_Eco47II"/>
</dbReference>
<accession>A0A7Y0ES20</accession>
<dbReference type="RefSeq" id="WP_169078262.1">
    <property type="nucleotide sequence ID" value="NZ_JAAIIF010000002.1"/>
</dbReference>
<dbReference type="AlphaFoldDB" id="A0A7Y0ES20"/>
<dbReference type="GO" id="GO:0003677">
    <property type="term" value="F:DNA binding"/>
    <property type="evidence" value="ECO:0007669"/>
    <property type="project" value="InterPro"/>
</dbReference>
<comment type="caution">
    <text evidence="1">The sequence shown here is derived from an EMBL/GenBank/DDBJ whole genome shotgun (WGS) entry which is preliminary data.</text>
</comment>
<evidence type="ECO:0000313" key="1">
    <source>
        <dbReference type="EMBL" id="NMM95382.1"/>
    </source>
</evidence>
<dbReference type="GO" id="GO:0009036">
    <property type="term" value="F:type II site-specific deoxyribonuclease activity"/>
    <property type="evidence" value="ECO:0007669"/>
    <property type="project" value="InterPro"/>
</dbReference>
<keyword evidence="1" id="KW-0255">Endonuclease</keyword>